<keyword evidence="10" id="KW-1185">Reference proteome</keyword>
<dbReference type="InterPro" id="IPR019775">
    <property type="entry name" value="WD40_repeat_CS"/>
</dbReference>
<keyword evidence="3 6" id="KW-0819">tRNA processing</keyword>
<dbReference type="Pfam" id="PF00400">
    <property type="entry name" value="WD40"/>
    <property type="match status" value="2"/>
</dbReference>
<accession>A0A9N9BPG0</accession>
<evidence type="ECO:0000256" key="5">
    <source>
        <dbReference type="ARBA" id="ARBA00023242"/>
    </source>
</evidence>
<dbReference type="PROSITE" id="PS50082">
    <property type="entry name" value="WD_REPEATS_2"/>
    <property type="match status" value="1"/>
</dbReference>
<keyword evidence="5 6" id="KW-0539">Nucleus</keyword>
<comment type="similarity">
    <text evidence="6">Belongs to the WD repeat TRM82 family.</text>
</comment>
<evidence type="ECO:0000256" key="3">
    <source>
        <dbReference type="ARBA" id="ARBA00022694"/>
    </source>
</evidence>
<dbReference type="InterPro" id="IPR028884">
    <property type="entry name" value="Trm82"/>
</dbReference>
<dbReference type="GO" id="GO:0005829">
    <property type="term" value="C:cytosol"/>
    <property type="evidence" value="ECO:0007669"/>
    <property type="project" value="TreeGrafter"/>
</dbReference>
<evidence type="ECO:0000256" key="7">
    <source>
        <dbReference type="PROSITE-ProRule" id="PRU00221"/>
    </source>
</evidence>
<dbReference type="HAMAP" id="MF_03056">
    <property type="entry name" value="TRM82"/>
    <property type="match status" value="1"/>
</dbReference>
<proteinExistence type="inferred from homology"/>
<keyword evidence="2 6" id="KW-0853">WD repeat</keyword>
<evidence type="ECO:0000256" key="4">
    <source>
        <dbReference type="ARBA" id="ARBA00022737"/>
    </source>
</evidence>
<feature type="compositionally biased region" description="Basic and acidic residues" evidence="8">
    <location>
        <begin position="383"/>
        <end position="395"/>
    </location>
</feature>
<comment type="caution">
    <text evidence="9">The sequence shown here is derived from an EMBL/GenBank/DDBJ whole genome shotgun (WGS) entry which is preliminary data.</text>
</comment>
<dbReference type="SMART" id="SM00320">
    <property type="entry name" value="WD40"/>
    <property type="match status" value="3"/>
</dbReference>
<evidence type="ECO:0000256" key="8">
    <source>
        <dbReference type="SAM" id="MobiDB-lite"/>
    </source>
</evidence>
<comment type="subcellular location">
    <subcellularLocation>
        <location evidence="1 6">Nucleus</location>
    </subcellularLocation>
</comment>
<dbReference type="GO" id="GO:0043527">
    <property type="term" value="C:tRNA methyltransferase complex"/>
    <property type="evidence" value="ECO:0007669"/>
    <property type="project" value="TreeGrafter"/>
</dbReference>
<gene>
    <name evidence="9" type="ORF">CPELLU_LOCUS5727</name>
</gene>
<dbReference type="Gene3D" id="2.130.10.10">
    <property type="entry name" value="YVTN repeat-like/Quinoprotein amine dehydrogenase"/>
    <property type="match status" value="1"/>
</dbReference>
<evidence type="ECO:0000256" key="6">
    <source>
        <dbReference type="HAMAP-Rule" id="MF_03056"/>
    </source>
</evidence>
<dbReference type="InterPro" id="IPR036322">
    <property type="entry name" value="WD40_repeat_dom_sf"/>
</dbReference>
<comment type="function">
    <text evidence="6">Required for the formation of N(7)-methylguanine at position 46 (m7G46) in tRNA. In the complex, it is required to stabilize and induce conformational changes of the catalytic subunit.</text>
</comment>
<reference evidence="9" key="1">
    <citation type="submission" date="2021-06" db="EMBL/GenBank/DDBJ databases">
        <authorList>
            <person name="Kallberg Y."/>
            <person name="Tangrot J."/>
            <person name="Rosling A."/>
        </authorList>
    </citation>
    <scope>NUCLEOTIDE SEQUENCE</scope>
    <source>
        <strain evidence="9">FL966</strain>
    </source>
</reference>
<dbReference type="PANTHER" id="PTHR16288">
    <property type="entry name" value="WD40 REPEAT PROTEIN 4"/>
    <property type="match status" value="1"/>
</dbReference>
<sequence>MAYRLPFGKLLHHSTRNLLILVYGSHFQALDTSTGAIIASTCTLYSDNTDQEPTTPQVKYISTSDVKEGSIRAIAFHNKVDGSLLASSGENKLLKVWDIKEWKLLSSRPVPKRVVSIALNNDGSQIITADKFGDVYSYPTNPENTSKLLLGHVSMITDMVLTPNNEFVITADRDEHIRVSQFPKGYNIESYCFGHTQLHILPWDSDLLLSAGGDDFIALWDYVPGRLIQTLDIKNFIQNQLIEANESNIDATNTISESKNITVMSISSSIVMQHIAIIIEKFPGVLILNWDAEQRHVKYMQTLSLNANPLDCAYDLRGNLWVSSSSKDGGDIEEGLITLFLRQDNNKYEKASRDHQLVYQINKFGSMKNDVLPELYTTSQLRKDPTDWRKQKNQNEDEDVPEEATQMMGIKGWII</sequence>
<dbReference type="OrthoDB" id="339900at2759"/>
<dbReference type="GO" id="GO:0005634">
    <property type="term" value="C:nucleus"/>
    <property type="evidence" value="ECO:0007669"/>
    <property type="project" value="UniProtKB-SubCell"/>
</dbReference>
<name>A0A9N9BPG0_9GLOM</name>
<dbReference type="PANTHER" id="PTHR16288:SF0">
    <property type="entry name" value="TRNA (GUANINE-N(7)-)-METHYLTRANSFERASE NON-CATALYTIC SUBUNIT WDR4"/>
    <property type="match status" value="1"/>
</dbReference>
<dbReference type="EMBL" id="CAJVQA010003358">
    <property type="protein sequence ID" value="CAG8572703.1"/>
    <property type="molecule type" value="Genomic_DNA"/>
</dbReference>
<dbReference type="InterPro" id="IPR015943">
    <property type="entry name" value="WD40/YVTN_repeat-like_dom_sf"/>
</dbReference>
<dbReference type="InterPro" id="IPR001680">
    <property type="entry name" value="WD40_rpt"/>
</dbReference>
<evidence type="ECO:0000313" key="10">
    <source>
        <dbReference type="Proteomes" id="UP000789759"/>
    </source>
</evidence>
<keyword evidence="4 6" id="KW-0677">Repeat</keyword>
<protein>
    <submittedName>
        <fullName evidence="9">12702_t:CDS:1</fullName>
    </submittedName>
</protein>
<feature type="region of interest" description="Disordered" evidence="8">
    <location>
        <begin position="383"/>
        <end position="403"/>
    </location>
</feature>
<organism evidence="9 10">
    <name type="scientific">Cetraspora pellucida</name>
    <dbReference type="NCBI Taxonomy" id="1433469"/>
    <lineage>
        <taxon>Eukaryota</taxon>
        <taxon>Fungi</taxon>
        <taxon>Fungi incertae sedis</taxon>
        <taxon>Mucoromycota</taxon>
        <taxon>Glomeromycotina</taxon>
        <taxon>Glomeromycetes</taxon>
        <taxon>Diversisporales</taxon>
        <taxon>Gigasporaceae</taxon>
        <taxon>Cetraspora</taxon>
    </lineage>
</organism>
<dbReference type="SUPFAM" id="SSF50978">
    <property type="entry name" value="WD40 repeat-like"/>
    <property type="match status" value="1"/>
</dbReference>
<dbReference type="GO" id="GO:0106004">
    <property type="term" value="P:tRNA (guanine-N7)-methylation"/>
    <property type="evidence" value="ECO:0007669"/>
    <property type="project" value="UniProtKB-UniRule"/>
</dbReference>
<evidence type="ECO:0000256" key="1">
    <source>
        <dbReference type="ARBA" id="ARBA00004123"/>
    </source>
</evidence>
<feature type="repeat" description="WD" evidence="7">
    <location>
        <begin position="64"/>
        <end position="107"/>
    </location>
</feature>
<comment type="pathway">
    <text evidence="6">tRNA modification; N(7)-methylguanine-tRNA biosynthesis.</text>
</comment>
<dbReference type="PROSITE" id="PS00678">
    <property type="entry name" value="WD_REPEATS_1"/>
    <property type="match status" value="1"/>
</dbReference>
<evidence type="ECO:0000313" key="9">
    <source>
        <dbReference type="EMBL" id="CAG8572703.1"/>
    </source>
</evidence>
<evidence type="ECO:0000256" key="2">
    <source>
        <dbReference type="ARBA" id="ARBA00022574"/>
    </source>
</evidence>
<dbReference type="AlphaFoldDB" id="A0A9N9BPG0"/>
<dbReference type="Proteomes" id="UP000789759">
    <property type="component" value="Unassembled WGS sequence"/>
</dbReference>